<keyword evidence="7" id="KW-0436">Ligase</keyword>
<dbReference type="InterPro" id="IPR007016">
    <property type="entry name" value="O-antigen_ligase-rel_domated"/>
</dbReference>
<keyword evidence="4 5" id="KW-0472">Membrane</keyword>
<dbReference type="GO" id="GO:0016874">
    <property type="term" value="F:ligase activity"/>
    <property type="evidence" value="ECO:0007669"/>
    <property type="project" value="UniProtKB-KW"/>
</dbReference>
<feature type="transmembrane region" description="Helical" evidence="5">
    <location>
        <begin position="409"/>
        <end position="428"/>
    </location>
</feature>
<dbReference type="RefSeq" id="WP_175556731.1">
    <property type="nucleotide sequence ID" value="NZ_FORF01000017.1"/>
</dbReference>
<dbReference type="EMBL" id="FORF01000017">
    <property type="protein sequence ID" value="SFJ39876.1"/>
    <property type="molecule type" value="Genomic_DNA"/>
</dbReference>
<evidence type="ECO:0000256" key="5">
    <source>
        <dbReference type="SAM" id="Phobius"/>
    </source>
</evidence>
<evidence type="ECO:0000256" key="1">
    <source>
        <dbReference type="ARBA" id="ARBA00004141"/>
    </source>
</evidence>
<organism evidence="7 8">
    <name type="scientific">Aquamicrobium aerolatum DSM 21857</name>
    <dbReference type="NCBI Taxonomy" id="1121003"/>
    <lineage>
        <taxon>Bacteria</taxon>
        <taxon>Pseudomonadati</taxon>
        <taxon>Pseudomonadota</taxon>
        <taxon>Alphaproteobacteria</taxon>
        <taxon>Hyphomicrobiales</taxon>
        <taxon>Phyllobacteriaceae</taxon>
        <taxon>Aerobium</taxon>
    </lineage>
</organism>
<keyword evidence="3 5" id="KW-1133">Transmembrane helix</keyword>
<feature type="transmembrane region" description="Helical" evidence="5">
    <location>
        <begin position="246"/>
        <end position="266"/>
    </location>
</feature>
<gene>
    <name evidence="7" type="ORF">SAMN03080618_02862</name>
</gene>
<accession>A0A1I3R3P4</accession>
<evidence type="ECO:0000256" key="3">
    <source>
        <dbReference type="ARBA" id="ARBA00022989"/>
    </source>
</evidence>
<keyword evidence="2 5" id="KW-0812">Transmembrane</keyword>
<dbReference type="STRING" id="1121003.SAMN03080618_02862"/>
<keyword evidence="8" id="KW-1185">Reference proteome</keyword>
<feature type="transmembrane region" description="Helical" evidence="5">
    <location>
        <begin position="190"/>
        <end position="208"/>
    </location>
</feature>
<name>A0A1I3R3P4_9HYPH</name>
<evidence type="ECO:0000256" key="4">
    <source>
        <dbReference type="ARBA" id="ARBA00023136"/>
    </source>
</evidence>
<feature type="transmembrane region" description="Helical" evidence="5">
    <location>
        <begin position="106"/>
        <end position="125"/>
    </location>
</feature>
<feature type="transmembrane region" description="Helical" evidence="5">
    <location>
        <begin position="137"/>
        <end position="153"/>
    </location>
</feature>
<reference evidence="8" key="1">
    <citation type="submission" date="2016-10" db="EMBL/GenBank/DDBJ databases">
        <authorList>
            <person name="Varghese N."/>
            <person name="Submissions S."/>
        </authorList>
    </citation>
    <scope>NUCLEOTIDE SEQUENCE [LARGE SCALE GENOMIC DNA]</scope>
    <source>
        <strain evidence="8">DSM 21857</strain>
    </source>
</reference>
<evidence type="ECO:0000259" key="6">
    <source>
        <dbReference type="Pfam" id="PF04932"/>
    </source>
</evidence>
<dbReference type="InterPro" id="IPR051533">
    <property type="entry name" value="WaaL-like"/>
</dbReference>
<feature type="transmembrane region" description="Helical" evidence="5">
    <location>
        <begin position="315"/>
        <end position="335"/>
    </location>
</feature>
<feature type="transmembrane region" description="Helical" evidence="5">
    <location>
        <begin position="7"/>
        <end position="30"/>
    </location>
</feature>
<feature type="domain" description="O-antigen ligase-related" evidence="6">
    <location>
        <begin position="281"/>
        <end position="417"/>
    </location>
</feature>
<feature type="transmembrane region" description="Helical" evidence="5">
    <location>
        <begin position="281"/>
        <end position="308"/>
    </location>
</feature>
<protein>
    <submittedName>
        <fullName evidence="7">O-antigen ligase like membrane protein</fullName>
    </submittedName>
</protein>
<proteinExistence type="predicted"/>
<feature type="transmembrane region" description="Helical" evidence="5">
    <location>
        <begin position="159"/>
        <end position="178"/>
    </location>
</feature>
<dbReference type="Pfam" id="PF04932">
    <property type="entry name" value="Wzy_C"/>
    <property type="match status" value="1"/>
</dbReference>
<dbReference type="GO" id="GO:0016020">
    <property type="term" value="C:membrane"/>
    <property type="evidence" value="ECO:0007669"/>
    <property type="project" value="UniProtKB-SubCell"/>
</dbReference>
<dbReference type="PANTHER" id="PTHR37422">
    <property type="entry name" value="TEICHURONIC ACID BIOSYNTHESIS PROTEIN TUAE"/>
    <property type="match status" value="1"/>
</dbReference>
<comment type="subcellular location">
    <subcellularLocation>
        <location evidence="1">Membrane</location>
        <topology evidence="1">Multi-pass membrane protein</topology>
    </subcellularLocation>
</comment>
<evidence type="ECO:0000313" key="8">
    <source>
        <dbReference type="Proteomes" id="UP000242763"/>
    </source>
</evidence>
<dbReference type="PANTHER" id="PTHR37422:SF13">
    <property type="entry name" value="LIPOPOLYSACCHARIDE BIOSYNTHESIS PROTEIN PA4999-RELATED"/>
    <property type="match status" value="1"/>
</dbReference>
<feature type="transmembrane region" description="Helical" evidence="5">
    <location>
        <begin position="77"/>
        <end position="100"/>
    </location>
</feature>
<dbReference type="Proteomes" id="UP000242763">
    <property type="component" value="Unassembled WGS sequence"/>
</dbReference>
<feature type="transmembrane region" description="Helical" evidence="5">
    <location>
        <begin position="42"/>
        <end position="65"/>
    </location>
</feature>
<evidence type="ECO:0000256" key="2">
    <source>
        <dbReference type="ARBA" id="ARBA00022692"/>
    </source>
</evidence>
<dbReference type="AlphaFoldDB" id="A0A1I3R3P4"/>
<feature type="transmembrane region" description="Helical" evidence="5">
    <location>
        <begin position="440"/>
        <end position="462"/>
    </location>
</feature>
<evidence type="ECO:0000313" key="7">
    <source>
        <dbReference type="EMBL" id="SFJ39876.1"/>
    </source>
</evidence>
<sequence length="509" mass="54780">MNETHRAFVVVLGLGLFGLYLAGKALAPVVEQRELRLWRNGWLVSTAALFLTNSIFLYAAAIAALSIYVHRASKAPFLFFLVLLLTTPTVGVTIGIPGIINSVIQVSPPRIFSIAFLLPAALNLWRSRETMPGAATDKVFVVFILLVGVLALRHGSPTYMLHACLMLIFDITLPYYVFSRSIRSAQTLRWAMAAVVFACVPFALAGMFETLRGWRLYDAAILHWGVTLLQTYLFRDGMLRAAATAVEPIAFGFACVVGIGCFLAIYDRMAKGYLRLACGGIIVLGLIAGLSRGPWLGAALLVVVLAVVRPRGIGMLARISVVGAVLMVPVLMSSYGERVIRLLPFVGGVDSANEDYRQQLIDATIAIVGRNPLFGSALYLSEPEMLEMYQGQGIIDVVNSYAAVALEHGLTGLVSFVLIFAVASWGLVKLSYADEGNDVTLVARAMLATMAAILLIIGTVSSVSVIPFLYWTMAGCCVAVARVAAQGLANPTSTSAVMMPRPLTVLGRR</sequence>